<evidence type="ECO:0000313" key="3">
    <source>
        <dbReference type="Proteomes" id="UP000635606"/>
    </source>
</evidence>
<keyword evidence="3" id="KW-1185">Reference proteome</keyword>
<keyword evidence="1" id="KW-0472">Membrane</keyword>
<evidence type="ECO:0008006" key="4">
    <source>
        <dbReference type="Google" id="ProtNLM"/>
    </source>
</evidence>
<comment type="caution">
    <text evidence="2">The sequence shown here is derived from an EMBL/GenBank/DDBJ whole genome shotgun (WGS) entry which is preliminary data.</text>
</comment>
<dbReference type="AlphaFoldDB" id="A0A8J4A017"/>
<evidence type="ECO:0000256" key="1">
    <source>
        <dbReference type="SAM" id="Phobius"/>
    </source>
</evidence>
<protein>
    <recommendedName>
        <fullName evidence="4">Zinc-ribbon 15 domain-containing protein</fullName>
    </recommendedName>
</protein>
<reference evidence="2" key="1">
    <citation type="submission" date="2021-01" db="EMBL/GenBank/DDBJ databases">
        <title>Whole genome shotgun sequence of Virgisporangium ochraceum NBRC 16418.</title>
        <authorList>
            <person name="Komaki H."/>
            <person name="Tamura T."/>
        </authorList>
    </citation>
    <scope>NUCLEOTIDE SEQUENCE</scope>
    <source>
        <strain evidence="2">NBRC 16418</strain>
    </source>
</reference>
<name>A0A8J4A017_9ACTN</name>
<gene>
    <name evidence="2" type="ORF">Voc01_069690</name>
</gene>
<keyword evidence="1" id="KW-0812">Transmembrane</keyword>
<keyword evidence="1" id="KW-1133">Transmembrane helix</keyword>
<accession>A0A8J4A017</accession>
<organism evidence="2 3">
    <name type="scientific">Virgisporangium ochraceum</name>
    <dbReference type="NCBI Taxonomy" id="65505"/>
    <lineage>
        <taxon>Bacteria</taxon>
        <taxon>Bacillati</taxon>
        <taxon>Actinomycetota</taxon>
        <taxon>Actinomycetes</taxon>
        <taxon>Micromonosporales</taxon>
        <taxon>Micromonosporaceae</taxon>
        <taxon>Virgisporangium</taxon>
    </lineage>
</organism>
<dbReference type="EMBL" id="BOPH01000095">
    <property type="protein sequence ID" value="GIJ72052.1"/>
    <property type="molecule type" value="Genomic_DNA"/>
</dbReference>
<dbReference type="Proteomes" id="UP000635606">
    <property type="component" value="Unassembled WGS sequence"/>
</dbReference>
<proteinExistence type="predicted"/>
<dbReference type="PANTHER" id="PTHR28139">
    <property type="entry name" value="UPF0768 PROTEIN YBL029C-A"/>
    <property type="match status" value="1"/>
</dbReference>
<sequence length="83" mass="9575">MILFGYRQSVKELARLMMQCRSCGMQGWQVVYRVLTWFTLFFIPVLPLWVSRKQQCGTCGITQKVSKEEADAMVAHAANAPRY</sequence>
<evidence type="ECO:0000313" key="2">
    <source>
        <dbReference type="EMBL" id="GIJ72052.1"/>
    </source>
</evidence>
<dbReference type="RefSeq" id="WP_203931912.1">
    <property type="nucleotide sequence ID" value="NZ_BOPH01000095.1"/>
</dbReference>
<feature type="transmembrane region" description="Helical" evidence="1">
    <location>
        <begin position="30"/>
        <end position="50"/>
    </location>
</feature>
<dbReference type="PANTHER" id="PTHR28139:SF1">
    <property type="entry name" value="UPF0768 PROTEIN YBL029C-A"/>
    <property type="match status" value="1"/>
</dbReference>